<reference evidence="11" key="1">
    <citation type="submission" date="2012-03" db="EMBL/GenBank/DDBJ databases">
        <title>Complete genome of Caldisphaera lagunensis DSM 15908.</title>
        <authorList>
            <person name="Lucas S."/>
            <person name="Copeland A."/>
            <person name="Lapidus A."/>
            <person name="Glavina del Rio T."/>
            <person name="Dalin E."/>
            <person name="Tice H."/>
            <person name="Bruce D."/>
            <person name="Goodwin L."/>
            <person name="Pitluck S."/>
            <person name="Peters L."/>
            <person name="Mikhailova N."/>
            <person name="Teshima H."/>
            <person name="Kyrpides N."/>
            <person name="Mavromatis K."/>
            <person name="Ivanova N."/>
            <person name="Brettin T."/>
            <person name="Detter J.C."/>
            <person name="Han C."/>
            <person name="Larimer F."/>
            <person name="Land M."/>
            <person name="Hauser L."/>
            <person name="Markowitz V."/>
            <person name="Cheng J.-F."/>
            <person name="Hugenholtz P."/>
            <person name="Woyke T."/>
            <person name="Wu D."/>
            <person name="Spring S."/>
            <person name="Schroeder M."/>
            <person name="Brambilla E."/>
            <person name="Klenk H.-P."/>
            <person name="Eisen J.A."/>
        </authorList>
    </citation>
    <scope>NUCLEOTIDE SEQUENCE [LARGE SCALE GENOMIC DNA]</scope>
    <source>
        <strain evidence="11">DSM 15908 / JCM 11604 / IC-154</strain>
    </source>
</reference>
<keyword evidence="5 8" id="KW-1133">Transmembrane helix</keyword>
<evidence type="ECO:0000256" key="2">
    <source>
        <dbReference type="ARBA" id="ARBA00007296"/>
    </source>
</evidence>
<evidence type="ECO:0000259" key="9">
    <source>
        <dbReference type="Pfam" id="PF00137"/>
    </source>
</evidence>
<dbReference type="InterPro" id="IPR035921">
    <property type="entry name" value="F/V-ATP_Csub_sf"/>
</dbReference>
<dbReference type="InterPro" id="IPR002379">
    <property type="entry name" value="ATPase_proteolipid_c-like_dom"/>
</dbReference>
<dbReference type="GO" id="GO:0033179">
    <property type="term" value="C:proton-transporting V-type ATPase, V0 domain"/>
    <property type="evidence" value="ECO:0007669"/>
    <property type="project" value="InterPro"/>
</dbReference>
<evidence type="ECO:0000256" key="3">
    <source>
        <dbReference type="ARBA" id="ARBA00022448"/>
    </source>
</evidence>
<dbReference type="Gene3D" id="1.20.120.610">
    <property type="entry name" value="lithium bound rotor ring of v- atpase"/>
    <property type="match status" value="1"/>
</dbReference>
<evidence type="ECO:0000256" key="4">
    <source>
        <dbReference type="ARBA" id="ARBA00022692"/>
    </source>
</evidence>
<evidence type="ECO:0000256" key="7">
    <source>
        <dbReference type="ARBA" id="ARBA00023136"/>
    </source>
</evidence>
<dbReference type="SUPFAM" id="SSF81333">
    <property type="entry name" value="F1F0 ATP synthase subunit C"/>
    <property type="match status" value="1"/>
</dbReference>
<keyword evidence="7 8" id="KW-0472">Membrane</keyword>
<dbReference type="FunCoup" id="L0AB86">
    <property type="interactions" value="47"/>
</dbReference>
<keyword evidence="11" id="KW-1185">Reference proteome</keyword>
<evidence type="ECO:0000256" key="6">
    <source>
        <dbReference type="ARBA" id="ARBA00023065"/>
    </source>
</evidence>
<feature type="transmembrane region" description="Helical" evidence="8">
    <location>
        <begin position="67"/>
        <end position="94"/>
    </location>
</feature>
<feature type="transmembrane region" description="Helical" evidence="8">
    <location>
        <begin position="106"/>
        <end position="130"/>
    </location>
</feature>
<organism evidence="10 11">
    <name type="scientific">Caldisphaera lagunensis (strain DSM 15908 / JCM 11604 / ANMR 0165 / IC-154)</name>
    <dbReference type="NCBI Taxonomy" id="1056495"/>
    <lineage>
        <taxon>Archaea</taxon>
        <taxon>Thermoproteota</taxon>
        <taxon>Thermoprotei</taxon>
        <taxon>Acidilobales</taxon>
        <taxon>Caldisphaeraceae</taxon>
        <taxon>Caldisphaera</taxon>
    </lineage>
</organism>
<dbReference type="GeneID" id="14212674"/>
<dbReference type="NCBIfam" id="NF004888">
    <property type="entry name" value="PRK06251.1"/>
    <property type="match status" value="1"/>
</dbReference>
<sequence precursor="true">MDKRIIEGINLIIRESLKRPKYRYIMIVVALISIMAAFITGIAITHAATTSSSITQASAYAELGKAIGAGLAIGLAGIGGGYSVGVAGAAAISAIAENRELFGTSFIFVVLGEGIAIYGLLVAIIILFVLP</sequence>
<feature type="domain" description="V-ATPase proteolipid subunit C-like" evidence="9">
    <location>
        <begin position="67"/>
        <end position="126"/>
    </location>
</feature>
<dbReference type="InterPro" id="IPR000245">
    <property type="entry name" value="ATPase_proteolipid_csu"/>
</dbReference>
<dbReference type="CDD" id="cd18120">
    <property type="entry name" value="ATP-synt_Vo_Ao_c"/>
    <property type="match status" value="1"/>
</dbReference>
<dbReference type="KEGG" id="clg:Calag_1414"/>
<dbReference type="STRING" id="1056495.Calag_1414"/>
<keyword evidence="4 8" id="KW-0812">Transmembrane</keyword>
<dbReference type="EMBL" id="CP003378">
    <property type="protein sequence ID" value="AFZ71121.1"/>
    <property type="molecule type" value="Genomic_DNA"/>
</dbReference>
<comment type="similarity">
    <text evidence="2 8">Belongs to the V-ATPase proteolipid subunit family.</text>
</comment>
<comment type="subcellular location">
    <subcellularLocation>
        <location evidence="1">Membrane</location>
        <topology evidence="1">Multi-pass membrane protein</topology>
    </subcellularLocation>
</comment>
<dbReference type="HOGENOM" id="CLU_148047_3_0_2"/>
<feature type="transmembrane region" description="Helical" evidence="8">
    <location>
        <begin position="24"/>
        <end position="47"/>
    </location>
</feature>
<dbReference type="PRINTS" id="PR00122">
    <property type="entry name" value="VACATPASE"/>
</dbReference>
<dbReference type="RefSeq" id="WP_015233018.1">
    <property type="nucleotide sequence ID" value="NC_019791.1"/>
</dbReference>
<name>L0AB86_CALLD</name>
<dbReference type="OrthoDB" id="15547at2157"/>
<dbReference type="GO" id="GO:0046961">
    <property type="term" value="F:proton-transporting ATPase activity, rotational mechanism"/>
    <property type="evidence" value="ECO:0007669"/>
    <property type="project" value="InterPro"/>
</dbReference>
<dbReference type="Proteomes" id="UP000010469">
    <property type="component" value="Chromosome"/>
</dbReference>
<accession>L0AB86</accession>
<dbReference type="AlphaFoldDB" id="L0AB86"/>
<evidence type="ECO:0000256" key="1">
    <source>
        <dbReference type="ARBA" id="ARBA00004141"/>
    </source>
</evidence>
<dbReference type="eggNOG" id="arCOG02455">
    <property type="taxonomic scope" value="Archaea"/>
</dbReference>
<evidence type="ECO:0000313" key="10">
    <source>
        <dbReference type="EMBL" id="AFZ71121.1"/>
    </source>
</evidence>
<keyword evidence="3 8" id="KW-0813">Transport</keyword>
<proteinExistence type="inferred from homology"/>
<protein>
    <submittedName>
        <fullName evidence="10">F0F1-type ATP synthase, subunit c/archaeal/vacuolar-type H+-ATPase, subunit K</fullName>
    </submittedName>
</protein>
<dbReference type="Pfam" id="PF00137">
    <property type="entry name" value="ATP-synt_C"/>
    <property type="match status" value="1"/>
</dbReference>
<dbReference type="InParanoid" id="L0AB86"/>
<evidence type="ECO:0000256" key="8">
    <source>
        <dbReference type="RuleBase" id="RU363060"/>
    </source>
</evidence>
<evidence type="ECO:0000256" key="5">
    <source>
        <dbReference type="ARBA" id="ARBA00022989"/>
    </source>
</evidence>
<gene>
    <name evidence="10" type="ordered locus">Calag_1414</name>
</gene>
<evidence type="ECO:0000313" key="11">
    <source>
        <dbReference type="Proteomes" id="UP000010469"/>
    </source>
</evidence>
<keyword evidence="6 8" id="KW-0406">Ion transport</keyword>